<sequence>MRAGCTAWWGAVQPGRRQAAELLLAGAGAEELAEAAGSFLVEVVPESEPLELSELEPDELAADDEVEDPEELDERLSVR</sequence>
<feature type="compositionally biased region" description="Acidic residues" evidence="1">
    <location>
        <begin position="48"/>
        <end position="73"/>
    </location>
</feature>
<evidence type="ECO:0000313" key="2">
    <source>
        <dbReference type="EMBL" id="GAA3810217.1"/>
    </source>
</evidence>
<feature type="region of interest" description="Disordered" evidence="1">
    <location>
        <begin position="48"/>
        <end position="79"/>
    </location>
</feature>
<evidence type="ECO:0000313" key="3">
    <source>
        <dbReference type="Proteomes" id="UP001500888"/>
    </source>
</evidence>
<keyword evidence="3" id="KW-1185">Reference proteome</keyword>
<comment type="caution">
    <text evidence="2">The sequence shown here is derived from an EMBL/GenBank/DDBJ whole genome shotgun (WGS) entry which is preliminary data.</text>
</comment>
<accession>A0ABP7I389</accession>
<gene>
    <name evidence="2" type="ORF">GCM10022226_33260</name>
</gene>
<dbReference type="EMBL" id="BAAAZR010000007">
    <property type="protein sequence ID" value="GAA3810217.1"/>
    <property type="molecule type" value="Genomic_DNA"/>
</dbReference>
<reference evidence="3" key="1">
    <citation type="journal article" date="2019" name="Int. J. Syst. Evol. Microbiol.">
        <title>The Global Catalogue of Microorganisms (GCM) 10K type strain sequencing project: providing services to taxonomists for standard genome sequencing and annotation.</title>
        <authorList>
            <consortium name="The Broad Institute Genomics Platform"/>
            <consortium name="The Broad Institute Genome Sequencing Center for Infectious Disease"/>
            <person name="Wu L."/>
            <person name="Ma J."/>
        </authorList>
    </citation>
    <scope>NUCLEOTIDE SEQUENCE [LARGE SCALE GENOMIC DNA]</scope>
    <source>
        <strain evidence="3">JCM 16908</strain>
    </source>
</reference>
<organism evidence="2 3">
    <name type="scientific">Sphaerisporangium flaviroseum</name>
    <dbReference type="NCBI Taxonomy" id="509199"/>
    <lineage>
        <taxon>Bacteria</taxon>
        <taxon>Bacillati</taxon>
        <taxon>Actinomycetota</taxon>
        <taxon>Actinomycetes</taxon>
        <taxon>Streptosporangiales</taxon>
        <taxon>Streptosporangiaceae</taxon>
        <taxon>Sphaerisporangium</taxon>
    </lineage>
</organism>
<protein>
    <submittedName>
        <fullName evidence="2">Uncharacterized protein</fullName>
    </submittedName>
</protein>
<dbReference type="Proteomes" id="UP001500888">
    <property type="component" value="Unassembled WGS sequence"/>
</dbReference>
<proteinExistence type="predicted"/>
<name>A0ABP7I389_9ACTN</name>
<evidence type="ECO:0000256" key="1">
    <source>
        <dbReference type="SAM" id="MobiDB-lite"/>
    </source>
</evidence>